<keyword evidence="9" id="KW-1185">Reference proteome</keyword>
<keyword evidence="4 7" id="KW-0812">Transmembrane</keyword>
<dbReference type="InterPro" id="IPR002751">
    <property type="entry name" value="CbiM/NikMN"/>
</dbReference>
<name>A0A1H9ITQ6_9GAMM</name>
<dbReference type="RefSeq" id="WP_093287225.1">
    <property type="nucleotide sequence ID" value="NZ_FOFS01000010.1"/>
</dbReference>
<dbReference type="GO" id="GO:0000041">
    <property type="term" value="P:transition metal ion transport"/>
    <property type="evidence" value="ECO:0007669"/>
    <property type="project" value="InterPro"/>
</dbReference>
<feature type="transmembrane region" description="Helical" evidence="7">
    <location>
        <begin position="12"/>
        <end position="28"/>
    </location>
</feature>
<evidence type="ECO:0000313" key="8">
    <source>
        <dbReference type="EMBL" id="SEQ77926.1"/>
    </source>
</evidence>
<keyword evidence="6 7" id="KW-0472">Membrane</keyword>
<dbReference type="Pfam" id="PF01891">
    <property type="entry name" value="CbiM"/>
    <property type="match status" value="1"/>
</dbReference>
<dbReference type="STRING" id="489703.SAMN04488038_110173"/>
<dbReference type="OrthoDB" id="5297929at2"/>
<protein>
    <submittedName>
        <fullName evidence="8">Uncharacterized membrane protein</fullName>
    </submittedName>
</protein>
<feature type="transmembrane region" description="Helical" evidence="7">
    <location>
        <begin position="106"/>
        <end position="124"/>
    </location>
</feature>
<keyword evidence="3" id="KW-1003">Cell membrane</keyword>
<dbReference type="EMBL" id="FOFS01000010">
    <property type="protein sequence ID" value="SEQ77926.1"/>
    <property type="molecule type" value="Genomic_DNA"/>
</dbReference>
<organism evidence="8 9">
    <name type="scientific">Solimonas aquatica</name>
    <dbReference type="NCBI Taxonomy" id="489703"/>
    <lineage>
        <taxon>Bacteria</taxon>
        <taxon>Pseudomonadati</taxon>
        <taxon>Pseudomonadota</taxon>
        <taxon>Gammaproteobacteria</taxon>
        <taxon>Nevskiales</taxon>
        <taxon>Nevskiaceae</taxon>
        <taxon>Solimonas</taxon>
    </lineage>
</organism>
<dbReference type="GO" id="GO:0005886">
    <property type="term" value="C:plasma membrane"/>
    <property type="evidence" value="ECO:0007669"/>
    <property type="project" value="UniProtKB-SubCell"/>
</dbReference>
<evidence type="ECO:0000256" key="3">
    <source>
        <dbReference type="ARBA" id="ARBA00022475"/>
    </source>
</evidence>
<feature type="transmembrane region" description="Helical" evidence="7">
    <location>
        <begin position="35"/>
        <end position="58"/>
    </location>
</feature>
<keyword evidence="2" id="KW-0813">Transport</keyword>
<evidence type="ECO:0000313" key="9">
    <source>
        <dbReference type="Proteomes" id="UP000199233"/>
    </source>
</evidence>
<keyword evidence="5 7" id="KW-1133">Transmembrane helix</keyword>
<accession>A0A1H9ITQ6</accession>
<gene>
    <name evidence="8" type="ORF">SAMN04488038_110173</name>
</gene>
<evidence type="ECO:0000256" key="6">
    <source>
        <dbReference type="ARBA" id="ARBA00023136"/>
    </source>
</evidence>
<dbReference type="AlphaFoldDB" id="A0A1H9ITQ6"/>
<proteinExistence type="predicted"/>
<dbReference type="Gene3D" id="1.10.1760.20">
    <property type="match status" value="1"/>
</dbReference>
<evidence type="ECO:0000256" key="2">
    <source>
        <dbReference type="ARBA" id="ARBA00022448"/>
    </source>
</evidence>
<feature type="transmembrane region" description="Helical" evidence="7">
    <location>
        <begin position="78"/>
        <end position="99"/>
    </location>
</feature>
<feature type="transmembrane region" description="Helical" evidence="7">
    <location>
        <begin position="136"/>
        <end position="165"/>
    </location>
</feature>
<sequence>MHLLCPPLPFPLLSALWLLTLGGLWLLAQRAPWRLLLNAENFNIFLGASAAVLALWLVRAGLGPNLRLHLIGATALTLMFRPTFALLALSLIVGGFSVFDHQLSAFLPNLLLMGVLPVAVSWASHRLAQRFLPPNFFVYVYLNAFASAALSMLSVGLAGLICLALNGRSSHYLLSQYLPAFVLLAWSEALLTGMAMSLMVVWKPRWVSTFSDAWYLRGR</sequence>
<evidence type="ECO:0000256" key="1">
    <source>
        <dbReference type="ARBA" id="ARBA00004651"/>
    </source>
</evidence>
<evidence type="ECO:0000256" key="4">
    <source>
        <dbReference type="ARBA" id="ARBA00022692"/>
    </source>
</evidence>
<feature type="transmembrane region" description="Helical" evidence="7">
    <location>
        <begin position="177"/>
        <end position="202"/>
    </location>
</feature>
<reference evidence="8 9" key="1">
    <citation type="submission" date="2016-10" db="EMBL/GenBank/DDBJ databases">
        <authorList>
            <person name="de Groot N.N."/>
        </authorList>
    </citation>
    <scope>NUCLEOTIDE SEQUENCE [LARGE SCALE GENOMIC DNA]</scope>
    <source>
        <strain evidence="8 9">DSM 25927</strain>
    </source>
</reference>
<evidence type="ECO:0000256" key="7">
    <source>
        <dbReference type="SAM" id="Phobius"/>
    </source>
</evidence>
<comment type="subcellular location">
    <subcellularLocation>
        <location evidence="1">Cell membrane</location>
        <topology evidence="1">Multi-pass membrane protein</topology>
    </subcellularLocation>
</comment>
<dbReference type="Proteomes" id="UP000199233">
    <property type="component" value="Unassembled WGS sequence"/>
</dbReference>
<evidence type="ECO:0000256" key="5">
    <source>
        <dbReference type="ARBA" id="ARBA00022989"/>
    </source>
</evidence>